<gene>
    <name evidence="1" type="ORF">GlitD10_1039</name>
</gene>
<protein>
    <submittedName>
        <fullName evidence="1">Uncharacterized protein</fullName>
    </submittedName>
</protein>
<sequence length="143" mass="16537">MSTFTCLAIELKSCKANPIRPTVIPGSTIATLDLNMWVIFCRRSSNNQNFEFRYGRYFRGIFDSPTVLFQDRTPRPRINWDGYQSVNEAPKLEKMDASSGWVKRYAQAAVNRISREHPVNYSWQDDLVKEIIKIAREKGITGE</sequence>
<dbReference type="AlphaFoldDB" id="A0A1J0ABS0"/>
<dbReference type="Proteomes" id="UP000180235">
    <property type="component" value="Chromosome"/>
</dbReference>
<dbReference type="RefSeq" id="WP_157776182.1">
    <property type="nucleotide sequence ID" value="NZ_CP017675.1"/>
</dbReference>
<accession>A0A1J0ABS0</accession>
<keyword evidence="2" id="KW-1185">Reference proteome</keyword>
<organism evidence="1 2">
    <name type="scientific">Gloeomargarita lithophora Alchichica-D10</name>
    <dbReference type="NCBI Taxonomy" id="1188229"/>
    <lineage>
        <taxon>Bacteria</taxon>
        <taxon>Bacillati</taxon>
        <taxon>Cyanobacteriota</taxon>
        <taxon>Cyanophyceae</taxon>
        <taxon>Gloeomargaritales</taxon>
        <taxon>Gloeomargaritaceae</taxon>
        <taxon>Gloeomargarita</taxon>
    </lineage>
</organism>
<evidence type="ECO:0000313" key="2">
    <source>
        <dbReference type="Proteomes" id="UP000180235"/>
    </source>
</evidence>
<name>A0A1J0ABS0_9CYAN</name>
<proteinExistence type="predicted"/>
<dbReference type="KEGG" id="glt:GlitD10_1039"/>
<dbReference type="OrthoDB" id="1495947at2"/>
<reference evidence="1 2" key="1">
    <citation type="submission" date="2016-10" db="EMBL/GenBank/DDBJ databases">
        <title>Description of Gloeomargarita lithophora gen. nov., sp. nov., a thylakoid-bearing basal-branching cyanobacterium with intracellular carbonates, and proposal for Gloeomargaritales ord. nov.</title>
        <authorList>
            <person name="Moreira D."/>
            <person name="Tavera R."/>
            <person name="Benzerara K."/>
            <person name="Skouri-Panet F."/>
            <person name="Couradeau E."/>
            <person name="Gerard E."/>
            <person name="Loussert C."/>
            <person name="Novelo E."/>
            <person name="Zivanovic Y."/>
            <person name="Lopez-Garcia P."/>
        </authorList>
    </citation>
    <scope>NUCLEOTIDE SEQUENCE [LARGE SCALE GENOMIC DNA]</scope>
    <source>
        <strain evidence="1 2">D10</strain>
    </source>
</reference>
<dbReference type="EMBL" id="CP017675">
    <property type="protein sequence ID" value="APB33359.1"/>
    <property type="molecule type" value="Genomic_DNA"/>
</dbReference>
<evidence type="ECO:0000313" key="1">
    <source>
        <dbReference type="EMBL" id="APB33359.1"/>
    </source>
</evidence>